<evidence type="ECO:0000259" key="7">
    <source>
        <dbReference type="Pfam" id="PF14322"/>
    </source>
</evidence>
<feature type="domain" description="SusD-like N-terminal" evidence="7">
    <location>
        <begin position="21"/>
        <end position="216"/>
    </location>
</feature>
<sequence length="563" mass="63161">MKNSIVIFTLLALITFSCNDDYLDEAPLDRLSPENLLINETGFDAAIVAIYQAAREEYTVAGNVFEYMTLSTDIAEWGRNDPRGNKDYDLLNSSFGAASSYWDWAYEQMIARSNLVLETIDDPNINISEEARANIKGQALFFRAYTYNFLANLYGGVPIIDGRLTLPKFDFVRDSRADVLRFAANDFNQASQLLALEVDDGRIPRAAAFHMLSEVYISLGMVTNDNSFYDKSVAAATSVINKEGGDYELITNRFGPASSNPGDVFSDIFAQGQINKSSGNNEVIWAYQYENFTLGGAASDNLGNTSPRFWGPSQDAIRSPNDIANVPADSLPRGIGVNSPTNYFKYEIWNLDPNDMRNSEFNIRRQFYYNGDDPEYFGKPIEVGRKADGILYTRRLDGTLTDIELDTLFRYYPMVRKIEGTPWAEDVASGRISKDFIKTRVAETYLLRAEAHFRNGNPGLAAEDINVIRNRANAVPITAADVTENFILDERARELTVEEPRLRTLIRMGRLVDRVRTYNSAPSLVGEKSAGNTINDFNQFWPIPQQVIDANTGAIFEQNPGYN</sequence>
<dbReference type="SUPFAM" id="SSF48452">
    <property type="entry name" value="TPR-like"/>
    <property type="match status" value="1"/>
</dbReference>
<comment type="similarity">
    <text evidence="2">Belongs to the SusD family.</text>
</comment>
<evidence type="ECO:0000256" key="3">
    <source>
        <dbReference type="ARBA" id="ARBA00022729"/>
    </source>
</evidence>
<dbReference type="AlphaFoldDB" id="A0A831VP79"/>
<reference evidence="8" key="1">
    <citation type="journal article" date="2020" name="mSystems">
        <title>Genome- and Community-Level Interaction Insights into Carbon Utilization and Element Cycling Functions of Hydrothermarchaeota in Hydrothermal Sediment.</title>
        <authorList>
            <person name="Zhou Z."/>
            <person name="Liu Y."/>
            <person name="Xu W."/>
            <person name="Pan J."/>
            <person name="Luo Z.H."/>
            <person name="Li M."/>
        </authorList>
    </citation>
    <scope>NUCLEOTIDE SEQUENCE [LARGE SCALE GENOMIC DNA]</scope>
    <source>
        <strain evidence="8">HyVt-345</strain>
    </source>
</reference>
<dbReference type="EMBL" id="DRGL01000044">
    <property type="protein sequence ID" value="HEA21721.1"/>
    <property type="molecule type" value="Genomic_DNA"/>
</dbReference>
<comment type="caution">
    <text evidence="8">The sequence shown here is derived from an EMBL/GenBank/DDBJ whole genome shotgun (WGS) entry which is preliminary data.</text>
</comment>
<proteinExistence type="inferred from homology"/>
<evidence type="ECO:0000259" key="6">
    <source>
        <dbReference type="Pfam" id="PF07980"/>
    </source>
</evidence>
<feature type="domain" description="RagB/SusD" evidence="6">
    <location>
        <begin position="281"/>
        <end position="562"/>
    </location>
</feature>
<dbReference type="PROSITE" id="PS51257">
    <property type="entry name" value="PROKAR_LIPOPROTEIN"/>
    <property type="match status" value="1"/>
</dbReference>
<gene>
    <name evidence="8" type="ORF">ENH87_12480</name>
</gene>
<evidence type="ECO:0000256" key="2">
    <source>
        <dbReference type="ARBA" id="ARBA00006275"/>
    </source>
</evidence>
<keyword evidence="5" id="KW-0998">Cell outer membrane</keyword>
<dbReference type="Pfam" id="PF14322">
    <property type="entry name" value="SusD-like_3"/>
    <property type="match status" value="1"/>
</dbReference>
<dbReference type="InterPro" id="IPR012944">
    <property type="entry name" value="SusD_RagB_dom"/>
</dbReference>
<accession>A0A831VP79</accession>
<dbReference type="Pfam" id="PF07980">
    <property type="entry name" value="SusD_RagB"/>
    <property type="match status" value="1"/>
</dbReference>
<organism evidence="8">
    <name type="scientific">Pricia antarctica</name>
    <dbReference type="NCBI Taxonomy" id="641691"/>
    <lineage>
        <taxon>Bacteria</taxon>
        <taxon>Pseudomonadati</taxon>
        <taxon>Bacteroidota</taxon>
        <taxon>Flavobacteriia</taxon>
        <taxon>Flavobacteriales</taxon>
        <taxon>Flavobacteriaceae</taxon>
        <taxon>Pricia</taxon>
    </lineage>
</organism>
<dbReference type="Proteomes" id="UP000886191">
    <property type="component" value="Unassembled WGS sequence"/>
</dbReference>
<dbReference type="Gene3D" id="1.25.40.390">
    <property type="match status" value="1"/>
</dbReference>
<comment type="subcellular location">
    <subcellularLocation>
        <location evidence="1">Cell outer membrane</location>
    </subcellularLocation>
</comment>
<protein>
    <submittedName>
        <fullName evidence="8">RagB/SusD family nutrient uptake outer membrane protein</fullName>
    </submittedName>
</protein>
<evidence type="ECO:0000256" key="1">
    <source>
        <dbReference type="ARBA" id="ARBA00004442"/>
    </source>
</evidence>
<evidence type="ECO:0000256" key="4">
    <source>
        <dbReference type="ARBA" id="ARBA00023136"/>
    </source>
</evidence>
<dbReference type="GO" id="GO:0009279">
    <property type="term" value="C:cell outer membrane"/>
    <property type="evidence" value="ECO:0007669"/>
    <property type="project" value="UniProtKB-SubCell"/>
</dbReference>
<evidence type="ECO:0000256" key="5">
    <source>
        <dbReference type="ARBA" id="ARBA00023237"/>
    </source>
</evidence>
<dbReference type="InterPro" id="IPR011990">
    <property type="entry name" value="TPR-like_helical_dom_sf"/>
</dbReference>
<keyword evidence="3" id="KW-0732">Signal</keyword>
<keyword evidence="4" id="KW-0472">Membrane</keyword>
<dbReference type="InterPro" id="IPR033985">
    <property type="entry name" value="SusD-like_N"/>
</dbReference>
<name>A0A831VP79_9FLAO</name>
<evidence type="ECO:0000313" key="8">
    <source>
        <dbReference type="EMBL" id="HEA21721.1"/>
    </source>
</evidence>